<dbReference type="GeneID" id="35598879"/>
<keyword evidence="3" id="KW-1185">Reference proteome</keyword>
<dbReference type="AlphaFoldDB" id="A0A2D3UUR2"/>
<dbReference type="RefSeq" id="XP_023624736.1">
    <property type="nucleotide sequence ID" value="XM_023768968.1"/>
</dbReference>
<reference evidence="2 3" key="1">
    <citation type="submission" date="2016-03" db="EMBL/GenBank/DDBJ databases">
        <authorList>
            <person name="Ploux O."/>
        </authorList>
    </citation>
    <scope>NUCLEOTIDE SEQUENCE [LARGE SCALE GENOMIC DNA]</scope>
    <source>
        <strain evidence="2 3">URUG2</strain>
    </source>
</reference>
<organism evidence="2 3">
    <name type="scientific">Ramularia collo-cygni</name>
    <dbReference type="NCBI Taxonomy" id="112498"/>
    <lineage>
        <taxon>Eukaryota</taxon>
        <taxon>Fungi</taxon>
        <taxon>Dikarya</taxon>
        <taxon>Ascomycota</taxon>
        <taxon>Pezizomycotina</taxon>
        <taxon>Dothideomycetes</taxon>
        <taxon>Dothideomycetidae</taxon>
        <taxon>Mycosphaerellales</taxon>
        <taxon>Mycosphaerellaceae</taxon>
        <taxon>Ramularia</taxon>
    </lineage>
</organism>
<proteinExistence type="predicted"/>
<feature type="region of interest" description="Disordered" evidence="1">
    <location>
        <begin position="25"/>
        <end position="86"/>
    </location>
</feature>
<gene>
    <name evidence="2" type="ORF">RCC_03681</name>
</gene>
<evidence type="ECO:0000313" key="3">
    <source>
        <dbReference type="Proteomes" id="UP000225277"/>
    </source>
</evidence>
<evidence type="ECO:0000256" key="1">
    <source>
        <dbReference type="SAM" id="MobiDB-lite"/>
    </source>
</evidence>
<dbReference type="Proteomes" id="UP000225277">
    <property type="component" value="Unassembled WGS sequence"/>
</dbReference>
<dbReference type="EMBL" id="FJUY01000004">
    <property type="protein sequence ID" value="CZT17845.1"/>
    <property type="molecule type" value="Genomic_DNA"/>
</dbReference>
<feature type="compositionally biased region" description="Basic and acidic residues" evidence="1">
    <location>
        <begin position="48"/>
        <end position="66"/>
    </location>
</feature>
<protein>
    <submittedName>
        <fullName evidence="2">Uncharacterized protein</fullName>
    </submittedName>
</protein>
<sequence>MSERDAATTDVRDWEELEARRRRRRSEYFGQQRAGPPQIVQPSPPTPKRSEISREEFWAALDRDSESGPPQTPSTGPSEASSRLQRIRGKWTALKEAFGA</sequence>
<name>A0A2D3UUR2_9PEZI</name>
<evidence type="ECO:0000313" key="2">
    <source>
        <dbReference type="EMBL" id="CZT17845.1"/>
    </source>
</evidence>
<feature type="compositionally biased region" description="Low complexity" evidence="1">
    <location>
        <begin position="67"/>
        <end position="79"/>
    </location>
</feature>
<accession>A0A2D3UUR2</accession>